<dbReference type="SUPFAM" id="SSF53850">
    <property type="entry name" value="Periplasmic binding protein-like II"/>
    <property type="match status" value="1"/>
</dbReference>
<proteinExistence type="predicted"/>
<organism evidence="3 4">
    <name type="scientific">Corynebacterium uropygiale</name>
    <dbReference type="NCBI Taxonomy" id="1775911"/>
    <lineage>
        <taxon>Bacteria</taxon>
        <taxon>Bacillati</taxon>
        <taxon>Actinomycetota</taxon>
        <taxon>Actinomycetes</taxon>
        <taxon>Mycobacteriales</taxon>
        <taxon>Corynebacteriaceae</taxon>
        <taxon>Corynebacterium</taxon>
    </lineage>
</organism>
<dbReference type="Proteomes" id="UP001139336">
    <property type="component" value="Unassembled WGS sequence"/>
</dbReference>
<evidence type="ECO:0000259" key="2">
    <source>
        <dbReference type="Pfam" id="PF04069"/>
    </source>
</evidence>
<comment type="caution">
    <text evidence="3">The sequence shown here is derived from an EMBL/GenBank/DDBJ whole genome shotgun (WGS) entry which is preliminary data.</text>
</comment>
<feature type="signal peptide" evidence="1">
    <location>
        <begin position="1"/>
        <end position="24"/>
    </location>
</feature>
<keyword evidence="4" id="KW-1185">Reference proteome</keyword>
<dbReference type="Gene3D" id="3.40.190.120">
    <property type="entry name" value="Osmoprotection protein (prox), domain 2"/>
    <property type="match status" value="1"/>
</dbReference>
<dbReference type="CDD" id="cd13606">
    <property type="entry name" value="PBP2_ProX_like"/>
    <property type="match status" value="1"/>
</dbReference>
<dbReference type="Gene3D" id="3.40.190.10">
    <property type="entry name" value="Periplasmic binding protein-like II"/>
    <property type="match status" value="1"/>
</dbReference>
<evidence type="ECO:0000313" key="4">
    <source>
        <dbReference type="Proteomes" id="UP001139336"/>
    </source>
</evidence>
<dbReference type="Pfam" id="PF04069">
    <property type="entry name" value="OpuAC"/>
    <property type="match status" value="1"/>
</dbReference>
<feature type="domain" description="ABC-type glycine betaine transport system substrate-binding" evidence="2">
    <location>
        <begin position="38"/>
        <end position="300"/>
    </location>
</feature>
<accession>A0A9X1QPJ6</accession>
<evidence type="ECO:0000256" key="1">
    <source>
        <dbReference type="SAM" id="SignalP"/>
    </source>
</evidence>
<dbReference type="EMBL" id="JAKGSI010000003">
    <property type="protein sequence ID" value="MCF4006791.1"/>
    <property type="molecule type" value="Genomic_DNA"/>
</dbReference>
<name>A0A9X1QPJ6_9CORY</name>
<feature type="chain" id="PRO_5040826617" evidence="1">
    <location>
        <begin position="25"/>
        <end position="304"/>
    </location>
</feature>
<dbReference type="InterPro" id="IPR007210">
    <property type="entry name" value="ABC_Gly_betaine_transp_sub-bd"/>
</dbReference>
<dbReference type="RefSeq" id="WP_236118603.1">
    <property type="nucleotide sequence ID" value="NZ_JAKGSI010000003.1"/>
</dbReference>
<dbReference type="AlphaFoldDB" id="A0A9X1QPJ6"/>
<gene>
    <name evidence="3" type="ORF">L1O03_06305</name>
</gene>
<reference evidence="3" key="1">
    <citation type="submission" date="2022-01" db="EMBL/GenBank/DDBJ databases">
        <title>Corynebacterium sp. nov isolated from isolated from the feces of the greater white-fronted geese (Anser albifrons) at Poyang Lake, PR China.</title>
        <authorList>
            <person name="Liu Q."/>
        </authorList>
    </citation>
    <scope>NUCLEOTIDE SEQUENCE</scope>
    <source>
        <strain evidence="3">JCM 32435</strain>
    </source>
</reference>
<evidence type="ECO:0000313" key="3">
    <source>
        <dbReference type="EMBL" id="MCF4006791.1"/>
    </source>
</evidence>
<dbReference type="GO" id="GO:0022857">
    <property type="term" value="F:transmembrane transporter activity"/>
    <property type="evidence" value="ECO:0007669"/>
    <property type="project" value="InterPro"/>
</dbReference>
<protein>
    <submittedName>
        <fullName evidence="3">ABC transporter substrate-binding protein</fullName>
    </submittedName>
</protein>
<keyword evidence="1" id="KW-0732">Signal</keyword>
<dbReference type="GO" id="GO:0043190">
    <property type="term" value="C:ATP-binding cassette (ABC) transporter complex"/>
    <property type="evidence" value="ECO:0007669"/>
    <property type="project" value="InterPro"/>
</dbReference>
<sequence length="304" mass="32740">MKSCRRALGALMAAVMLMNVAGCASDNPFSSRVGEDGSIVVGSQDYYSNEIIAEIIAQSLEREGVDVARDMRIGQREAYLPDVESGAIDVMPEYTGNLVRYWDEAAPLGTAEEVYEELRAAAPPGIGIGPQAEAADEDVYVMPEEKAAQQGIESLEDLAAPGKTRGRAWRLGGPYELSTRDYGPEGLRRVYGVDAEFSPLEDAGGPLTVKALRDGTVDMARMSSSSPAIEENHLRILSDPRHLLPPSHVVPLLSDRVDPQARAIIARVMSRLGRDDLVALNKASVAEQKSAATIAHEWLDGAIP</sequence>